<gene>
    <name evidence="9" type="primary">cpg2_1</name>
    <name evidence="9" type="ORF">EC9_02700</name>
</gene>
<feature type="domain" description="Peptidase M20 dimerisation" evidence="8">
    <location>
        <begin position="191"/>
        <end position="288"/>
    </location>
</feature>
<dbReference type="InterPro" id="IPR036264">
    <property type="entry name" value="Bact_exopeptidase_dim_dom"/>
</dbReference>
<keyword evidence="10" id="KW-1185">Reference proteome</keyword>
<feature type="binding site" evidence="7">
    <location>
        <position position="151"/>
    </location>
    <ligand>
        <name>Zn(2+)</name>
        <dbReference type="ChEBI" id="CHEBI:29105"/>
        <label>2</label>
    </ligand>
</feature>
<keyword evidence="9" id="KW-0645">Protease</keyword>
<keyword evidence="4" id="KW-0862">Zinc</keyword>
<dbReference type="PIRSF" id="PIRSF001123">
    <property type="entry name" value="PepA_GA"/>
    <property type="match status" value="1"/>
</dbReference>
<feature type="binding site" evidence="7">
    <location>
        <position position="117"/>
    </location>
    <ligand>
        <name>Zn(2+)</name>
        <dbReference type="ChEBI" id="CHEBI:29105"/>
        <label>2</label>
    </ligand>
</feature>
<keyword evidence="9" id="KW-0121">Carboxypeptidase</keyword>
<evidence type="ECO:0000259" key="8">
    <source>
        <dbReference type="Pfam" id="PF07687"/>
    </source>
</evidence>
<dbReference type="PANTHER" id="PTHR42994:SF2">
    <property type="entry name" value="PEPTIDASE"/>
    <property type="match status" value="1"/>
</dbReference>
<organism evidence="9 10">
    <name type="scientific">Rosistilla ulvae</name>
    <dbReference type="NCBI Taxonomy" id="1930277"/>
    <lineage>
        <taxon>Bacteria</taxon>
        <taxon>Pseudomonadati</taxon>
        <taxon>Planctomycetota</taxon>
        <taxon>Planctomycetia</taxon>
        <taxon>Pirellulales</taxon>
        <taxon>Pirellulaceae</taxon>
        <taxon>Rosistilla</taxon>
    </lineage>
</organism>
<evidence type="ECO:0000313" key="10">
    <source>
        <dbReference type="Proteomes" id="UP000319557"/>
    </source>
</evidence>
<dbReference type="GO" id="GO:0046872">
    <property type="term" value="F:metal ion binding"/>
    <property type="evidence" value="ECO:0007669"/>
    <property type="project" value="UniProtKB-UniRule"/>
</dbReference>
<evidence type="ECO:0000313" key="9">
    <source>
        <dbReference type="EMBL" id="QDS86111.1"/>
    </source>
</evidence>
<dbReference type="GO" id="GO:0004180">
    <property type="term" value="F:carboxypeptidase activity"/>
    <property type="evidence" value="ECO:0007669"/>
    <property type="project" value="UniProtKB-KW"/>
</dbReference>
<keyword evidence="3 9" id="KW-0378">Hydrolase</keyword>
<keyword evidence="2 7" id="KW-0479">Metal-binding</keyword>
<feature type="active site" description="Proton acceptor" evidence="6">
    <location>
        <position position="150"/>
    </location>
</feature>
<evidence type="ECO:0000256" key="3">
    <source>
        <dbReference type="ARBA" id="ARBA00022801"/>
    </source>
</evidence>
<dbReference type="KEGG" id="ruv:EC9_02700"/>
<comment type="cofactor">
    <cofactor evidence="1">
        <name>Zn(2+)</name>
        <dbReference type="ChEBI" id="CHEBI:29105"/>
    </cofactor>
</comment>
<evidence type="ECO:0000256" key="2">
    <source>
        <dbReference type="ARBA" id="ARBA00022723"/>
    </source>
</evidence>
<dbReference type="Proteomes" id="UP000319557">
    <property type="component" value="Chromosome"/>
</dbReference>
<dbReference type="EC" id="3.4.17.11" evidence="9"/>
<evidence type="ECO:0000256" key="5">
    <source>
        <dbReference type="PIRNR" id="PIRNR001123"/>
    </source>
</evidence>
<dbReference type="EMBL" id="CP036261">
    <property type="protein sequence ID" value="QDS86111.1"/>
    <property type="molecule type" value="Genomic_DNA"/>
</dbReference>
<dbReference type="RefSeq" id="WP_145341702.1">
    <property type="nucleotide sequence ID" value="NZ_CP036261.1"/>
</dbReference>
<dbReference type="Gene3D" id="3.30.70.360">
    <property type="match status" value="1"/>
</dbReference>
<name>A0A517LU08_9BACT</name>
<evidence type="ECO:0000256" key="4">
    <source>
        <dbReference type="ARBA" id="ARBA00022833"/>
    </source>
</evidence>
<evidence type="ECO:0000256" key="6">
    <source>
        <dbReference type="PIRSR" id="PIRSR001123-1"/>
    </source>
</evidence>
<accession>A0A517LU08</accession>
<dbReference type="InterPro" id="IPR008007">
    <property type="entry name" value="Peptidase_M42"/>
</dbReference>
<dbReference type="SUPFAM" id="SSF55031">
    <property type="entry name" value="Bacterial exopeptidase dimerisation domain"/>
    <property type="match status" value="1"/>
</dbReference>
<dbReference type="GO" id="GO:0004177">
    <property type="term" value="F:aminopeptidase activity"/>
    <property type="evidence" value="ECO:0007669"/>
    <property type="project" value="UniProtKB-UniRule"/>
</dbReference>
<reference evidence="9 10" key="1">
    <citation type="submission" date="2019-02" db="EMBL/GenBank/DDBJ databases">
        <title>Deep-cultivation of Planctomycetes and their phenomic and genomic characterization uncovers novel biology.</title>
        <authorList>
            <person name="Wiegand S."/>
            <person name="Jogler M."/>
            <person name="Boedeker C."/>
            <person name="Pinto D."/>
            <person name="Vollmers J."/>
            <person name="Rivas-Marin E."/>
            <person name="Kohn T."/>
            <person name="Peeters S.H."/>
            <person name="Heuer A."/>
            <person name="Rast P."/>
            <person name="Oberbeckmann S."/>
            <person name="Bunk B."/>
            <person name="Jeske O."/>
            <person name="Meyerdierks A."/>
            <person name="Storesund J.E."/>
            <person name="Kallscheuer N."/>
            <person name="Luecker S."/>
            <person name="Lage O.M."/>
            <person name="Pohl T."/>
            <person name="Merkel B.J."/>
            <person name="Hornburger P."/>
            <person name="Mueller R.-W."/>
            <person name="Bruemmer F."/>
            <person name="Labrenz M."/>
            <person name="Spormann A.M."/>
            <person name="Op den Camp H."/>
            <person name="Overmann J."/>
            <person name="Amann R."/>
            <person name="Jetten M.S.M."/>
            <person name="Mascher T."/>
            <person name="Medema M.H."/>
            <person name="Devos D.P."/>
            <person name="Kaster A.-K."/>
            <person name="Ovreas L."/>
            <person name="Rohde M."/>
            <person name="Galperin M.Y."/>
            <person name="Jogler C."/>
        </authorList>
    </citation>
    <scope>NUCLEOTIDE SEQUENCE [LARGE SCALE GENOMIC DNA]</scope>
    <source>
        <strain evidence="9 10">EC9</strain>
    </source>
</reference>
<dbReference type="Pfam" id="PF07687">
    <property type="entry name" value="M20_dimer"/>
    <property type="match status" value="1"/>
</dbReference>
<sequence length="397" mass="41624">MSRSIPLDTQQAVDRVIRLMAIPGISGCETAVSEAIIAELTDAGAAIAQFSYDDANTRTRLAGEVGNLIFHLPGKSDLPARLLTAHMDTVPICEGAQPARAGDQIVSTDPATGLGADDRAGCAAILTAALEALKLKGDHPPLVFGWLIQEEVGLQGARNLDVGKIGDVGLAFNFDGGTVDKLTVGATGGERMEIKITGRPSHAGVAPEQGISAIAIASLAIARLHNDGWHGRIEKPEGHGTSNVGVIQGGQATNVVTPEVNLRVEARSHDSAMRTRIVDEIRSAFQWAATQVTAADGSVGQIEFSSHLDYDSFRIDDDAPSVRMAAAAVEQLGRKPYTELAGGGLDANWLYKHGIPAVTLGCGQRNIHTANETLEIDDYLDACRVAIALACDTTSGV</sequence>
<proteinExistence type="inferred from homology"/>
<dbReference type="Pfam" id="PF01546">
    <property type="entry name" value="Peptidase_M20"/>
    <property type="match status" value="1"/>
</dbReference>
<dbReference type="InterPro" id="IPR002933">
    <property type="entry name" value="Peptidase_M20"/>
</dbReference>
<dbReference type="OrthoDB" id="9804934at2"/>
<comment type="similarity">
    <text evidence="5">Belongs to the peptidase M42 family.</text>
</comment>
<dbReference type="InterPro" id="IPR011650">
    <property type="entry name" value="Peptidase_M20_dimer"/>
</dbReference>
<feature type="binding site" evidence="7">
    <location>
        <position position="117"/>
    </location>
    <ligand>
        <name>Zn(2+)</name>
        <dbReference type="ChEBI" id="CHEBI:29105"/>
        <label>1</label>
    </ligand>
</feature>
<evidence type="ECO:0000256" key="7">
    <source>
        <dbReference type="PIRSR" id="PIRSR001123-2"/>
    </source>
</evidence>
<evidence type="ECO:0000256" key="1">
    <source>
        <dbReference type="ARBA" id="ARBA00001947"/>
    </source>
</evidence>
<dbReference type="SUPFAM" id="SSF53187">
    <property type="entry name" value="Zn-dependent exopeptidases"/>
    <property type="match status" value="1"/>
</dbReference>
<dbReference type="PANTHER" id="PTHR42994">
    <property type="entry name" value="PEPTIDASE T"/>
    <property type="match status" value="1"/>
</dbReference>
<protein>
    <submittedName>
        <fullName evidence="9">Carboxypeptidase G2</fullName>
        <ecNumber evidence="9">3.4.17.11</ecNumber>
    </submittedName>
</protein>
<dbReference type="Gene3D" id="3.40.630.10">
    <property type="entry name" value="Zn peptidases"/>
    <property type="match status" value="1"/>
</dbReference>
<comment type="cofactor">
    <cofactor evidence="7">
        <name>a divalent metal cation</name>
        <dbReference type="ChEBI" id="CHEBI:60240"/>
    </cofactor>
    <text evidence="7">Binds 2 divalent metal cations per subunit.</text>
</comment>
<dbReference type="AlphaFoldDB" id="A0A517LU08"/>